<keyword evidence="1" id="KW-0812">Transmembrane</keyword>
<sequence>MHRLLNAKILLTFVILLGLFSLWTYKGITETGIHVDLARDLNEVSNLWMHKIVWLGPMTSANFPASPIYYYLLFPGLILSGGNGLSLIVSQTFFALFALGIFAFFQLKKSFVSTILVILTIGLSPWWISSSSFIWNGHMYVSWVLLALVSLWFKKPLFISALLFGVSIAINPVAAMALPVLFYEWIIEKRRLKNLMHILLGLALPWTPIILFEIITKGFLTRHWLQYPSSAGITFIPNLGNIIRLINTIYLPNTIVAIIAAILTFLMGSKRERYWLIFISLPLLFLAFTSPLRQYYTLGLICALSFIFVMIWSSKTIGKIILVIMIFLYTQTITFTPLSFAGRSIQRMDNAVNTFIQNNNLDKTKKYAVVSVRDTQNSTPQADDFRFFLRTKGINALNIDEYPQADNLILFVEVPNFKWQEWEDWHILRFGKKRFLSNQNIDGIEIVMYEKE</sequence>
<keyword evidence="1" id="KW-0472">Membrane</keyword>
<feature type="transmembrane region" description="Helical" evidence="1">
    <location>
        <begin position="195"/>
        <end position="215"/>
    </location>
</feature>
<feature type="transmembrane region" description="Helical" evidence="1">
    <location>
        <begin position="159"/>
        <end position="183"/>
    </location>
</feature>
<organism evidence="2 3">
    <name type="scientific">Candidatus Daviesbacteria bacterium GW2011_GWC2_40_12</name>
    <dbReference type="NCBI Taxonomy" id="1618431"/>
    <lineage>
        <taxon>Bacteria</taxon>
        <taxon>Candidatus Daviesiibacteriota</taxon>
    </lineage>
</organism>
<dbReference type="AlphaFoldDB" id="A0A0G0QXW9"/>
<feature type="transmembrane region" description="Helical" evidence="1">
    <location>
        <begin position="111"/>
        <end position="128"/>
    </location>
</feature>
<evidence type="ECO:0008006" key="4">
    <source>
        <dbReference type="Google" id="ProtNLM"/>
    </source>
</evidence>
<gene>
    <name evidence="2" type="ORF">UT77_C0003G0086</name>
</gene>
<reference evidence="2 3" key="1">
    <citation type="journal article" date="2015" name="Nature">
        <title>rRNA introns, odd ribosomes, and small enigmatic genomes across a large radiation of phyla.</title>
        <authorList>
            <person name="Brown C.T."/>
            <person name="Hug L.A."/>
            <person name="Thomas B.C."/>
            <person name="Sharon I."/>
            <person name="Castelle C.J."/>
            <person name="Singh A."/>
            <person name="Wilkins M.J."/>
            <person name="Williams K.H."/>
            <person name="Banfield J.F."/>
        </authorList>
    </citation>
    <scope>NUCLEOTIDE SEQUENCE [LARGE SCALE GENOMIC DNA]</scope>
</reference>
<proteinExistence type="predicted"/>
<feature type="transmembrane region" description="Helical" evidence="1">
    <location>
        <begin position="274"/>
        <end position="289"/>
    </location>
</feature>
<keyword evidence="1" id="KW-1133">Transmembrane helix</keyword>
<feature type="transmembrane region" description="Helical" evidence="1">
    <location>
        <begin position="84"/>
        <end position="105"/>
    </location>
</feature>
<feature type="transmembrane region" description="Helical" evidence="1">
    <location>
        <begin position="135"/>
        <end position="153"/>
    </location>
</feature>
<feature type="transmembrane region" description="Helical" evidence="1">
    <location>
        <begin position="320"/>
        <end position="340"/>
    </location>
</feature>
<feature type="transmembrane region" description="Helical" evidence="1">
    <location>
        <begin position="249"/>
        <end position="267"/>
    </location>
</feature>
<name>A0A0G0QXW9_9BACT</name>
<evidence type="ECO:0000313" key="2">
    <source>
        <dbReference type="EMBL" id="KKR42291.1"/>
    </source>
</evidence>
<feature type="transmembrane region" description="Helical" evidence="1">
    <location>
        <begin position="48"/>
        <end position="72"/>
    </location>
</feature>
<feature type="transmembrane region" description="Helical" evidence="1">
    <location>
        <begin position="295"/>
        <end position="313"/>
    </location>
</feature>
<protein>
    <recommendedName>
        <fullName evidence="4">Glycosyltransferase RgtA/B/C/D-like domain-containing protein</fullName>
    </recommendedName>
</protein>
<accession>A0A0G0QXW9</accession>
<dbReference type="EMBL" id="LBYB01000003">
    <property type="protein sequence ID" value="KKR42291.1"/>
    <property type="molecule type" value="Genomic_DNA"/>
</dbReference>
<evidence type="ECO:0000313" key="3">
    <source>
        <dbReference type="Proteomes" id="UP000034881"/>
    </source>
</evidence>
<comment type="caution">
    <text evidence="2">The sequence shown here is derived from an EMBL/GenBank/DDBJ whole genome shotgun (WGS) entry which is preliminary data.</text>
</comment>
<evidence type="ECO:0000256" key="1">
    <source>
        <dbReference type="SAM" id="Phobius"/>
    </source>
</evidence>
<dbReference type="Proteomes" id="UP000034881">
    <property type="component" value="Unassembled WGS sequence"/>
</dbReference>